<protein>
    <submittedName>
        <fullName evidence="1">1292_t:CDS:1</fullName>
    </submittedName>
</protein>
<gene>
    <name evidence="1" type="ORF">DHETER_LOCUS3754</name>
</gene>
<evidence type="ECO:0000313" key="2">
    <source>
        <dbReference type="Proteomes" id="UP000789702"/>
    </source>
</evidence>
<dbReference type="EMBL" id="CAJVPU010003405">
    <property type="protein sequence ID" value="CAG8517572.1"/>
    <property type="molecule type" value="Genomic_DNA"/>
</dbReference>
<sequence>MDSTETSDNQPTNFQNKISKKKMSKKGEHPALPVWENFKKSMPNRFGHYGTTCYYCDQSWSQEKPLILKSHLALHCDKAPDHIITFYLHKVAERGKKLSLANNIEPISEDCRREINQALIKIFICCGPGYTPPHKDTLANHLLDKEHAIVIENTRQPISKEETINLINTHQPISEEETINL</sequence>
<organism evidence="1 2">
    <name type="scientific">Dentiscutata heterogama</name>
    <dbReference type="NCBI Taxonomy" id="1316150"/>
    <lineage>
        <taxon>Eukaryota</taxon>
        <taxon>Fungi</taxon>
        <taxon>Fungi incertae sedis</taxon>
        <taxon>Mucoromycota</taxon>
        <taxon>Glomeromycotina</taxon>
        <taxon>Glomeromycetes</taxon>
        <taxon>Diversisporales</taxon>
        <taxon>Gigasporaceae</taxon>
        <taxon>Dentiscutata</taxon>
    </lineage>
</organism>
<dbReference type="Proteomes" id="UP000789702">
    <property type="component" value="Unassembled WGS sequence"/>
</dbReference>
<keyword evidence="2" id="KW-1185">Reference proteome</keyword>
<name>A0ACA9L914_9GLOM</name>
<evidence type="ECO:0000313" key="1">
    <source>
        <dbReference type="EMBL" id="CAG8517572.1"/>
    </source>
</evidence>
<comment type="caution">
    <text evidence="1">The sequence shown here is derived from an EMBL/GenBank/DDBJ whole genome shotgun (WGS) entry which is preliminary data.</text>
</comment>
<feature type="non-terminal residue" evidence="1">
    <location>
        <position position="181"/>
    </location>
</feature>
<reference evidence="1" key="1">
    <citation type="submission" date="2021-06" db="EMBL/GenBank/DDBJ databases">
        <authorList>
            <person name="Kallberg Y."/>
            <person name="Tangrot J."/>
            <person name="Rosling A."/>
        </authorList>
    </citation>
    <scope>NUCLEOTIDE SEQUENCE</scope>
    <source>
        <strain evidence="1">IL203A</strain>
    </source>
</reference>
<proteinExistence type="predicted"/>
<accession>A0ACA9L914</accession>